<dbReference type="Proteomes" id="UP000075884">
    <property type="component" value="Unassembled WGS sequence"/>
</dbReference>
<evidence type="ECO:0000256" key="1">
    <source>
        <dbReference type="SAM" id="MobiDB-lite"/>
    </source>
</evidence>
<dbReference type="STRING" id="7168.A0A182N1I7"/>
<organism evidence="3 4">
    <name type="scientific">Anopheles dirus</name>
    <dbReference type="NCBI Taxonomy" id="7168"/>
    <lineage>
        <taxon>Eukaryota</taxon>
        <taxon>Metazoa</taxon>
        <taxon>Ecdysozoa</taxon>
        <taxon>Arthropoda</taxon>
        <taxon>Hexapoda</taxon>
        <taxon>Insecta</taxon>
        <taxon>Pterygota</taxon>
        <taxon>Neoptera</taxon>
        <taxon>Endopterygota</taxon>
        <taxon>Diptera</taxon>
        <taxon>Nematocera</taxon>
        <taxon>Culicoidea</taxon>
        <taxon>Culicidae</taxon>
        <taxon>Anophelinae</taxon>
        <taxon>Anopheles</taxon>
    </lineage>
</organism>
<feature type="compositionally biased region" description="Polar residues" evidence="1">
    <location>
        <begin position="308"/>
        <end position="324"/>
    </location>
</feature>
<reference evidence="4" key="1">
    <citation type="submission" date="2013-03" db="EMBL/GenBank/DDBJ databases">
        <title>The Genome Sequence of Anopheles dirus WRAIR2.</title>
        <authorList>
            <consortium name="The Broad Institute Genomics Platform"/>
            <person name="Neafsey D.E."/>
            <person name="Walton C."/>
            <person name="Walker B."/>
            <person name="Young S.K."/>
            <person name="Zeng Q."/>
            <person name="Gargeya S."/>
            <person name="Fitzgerald M."/>
            <person name="Haas B."/>
            <person name="Abouelleil A."/>
            <person name="Allen A.W."/>
            <person name="Alvarado L."/>
            <person name="Arachchi H.M."/>
            <person name="Berlin A.M."/>
            <person name="Chapman S.B."/>
            <person name="Gainer-Dewar J."/>
            <person name="Goldberg J."/>
            <person name="Griggs A."/>
            <person name="Gujja S."/>
            <person name="Hansen M."/>
            <person name="Howarth C."/>
            <person name="Imamovic A."/>
            <person name="Ireland A."/>
            <person name="Larimer J."/>
            <person name="McCowan C."/>
            <person name="Murphy C."/>
            <person name="Pearson M."/>
            <person name="Poon T.W."/>
            <person name="Priest M."/>
            <person name="Roberts A."/>
            <person name="Saif S."/>
            <person name="Shea T."/>
            <person name="Sisk P."/>
            <person name="Sykes S."/>
            <person name="Wortman J."/>
            <person name="Nusbaum C."/>
            <person name="Birren B."/>
        </authorList>
    </citation>
    <scope>NUCLEOTIDE SEQUENCE [LARGE SCALE GENOMIC DNA]</scope>
    <source>
        <strain evidence="4">WRAIR2</strain>
    </source>
</reference>
<reference evidence="3" key="2">
    <citation type="submission" date="2020-05" db="UniProtKB">
        <authorList>
            <consortium name="EnsemblMetazoa"/>
        </authorList>
    </citation>
    <scope>IDENTIFICATION</scope>
    <source>
        <strain evidence="3">WRAIR2</strain>
    </source>
</reference>
<evidence type="ECO:0000256" key="2">
    <source>
        <dbReference type="SAM" id="SignalP"/>
    </source>
</evidence>
<protein>
    <submittedName>
        <fullName evidence="3">Uncharacterized protein</fullName>
    </submittedName>
</protein>
<feature type="compositionally biased region" description="Low complexity" evidence="1">
    <location>
        <begin position="282"/>
        <end position="303"/>
    </location>
</feature>
<name>A0A182N1I7_9DIPT</name>
<evidence type="ECO:0000313" key="4">
    <source>
        <dbReference type="Proteomes" id="UP000075884"/>
    </source>
</evidence>
<feature type="compositionally biased region" description="Polar residues" evidence="1">
    <location>
        <begin position="332"/>
        <end position="343"/>
    </location>
</feature>
<dbReference type="EnsemblMetazoa" id="ADIR001495-RA">
    <property type="protein sequence ID" value="ADIR001495-PA"/>
    <property type="gene ID" value="ADIR001495"/>
</dbReference>
<accession>A0A182N1I7</accession>
<keyword evidence="2" id="KW-0732">Signal</keyword>
<feature type="chain" id="PRO_5039910932" evidence="2">
    <location>
        <begin position="38"/>
        <end position="343"/>
    </location>
</feature>
<keyword evidence="4" id="KW-1185">Reference proteome</keyword>
<dbReference type="VEuPathDB" id="VectorBase:ADIR001495"/>
<sequence length="343" mass="39763">MPTHASVNRPRCPGLPVAVGPLLALALLTALAAGAPARRPVSPYAFNVTLALHQESVKWLQPCGPNVQTSHQERPPEIAPADRYEAMADRISDALQELTNWRELPGRKKDTVWNSHERKIKFKFLQPFVRNESSWERRLSIYWASLKLVRMFHDNHSDSATLVPGEADALQSVNFATKELLCSVQEYREAPKRRKKQIDAEHMERIINFSIKDAGEIEIDIWYIMCRLECFLNNMRQHLQQLQANGGRRYRKFNMMRCASCPYCGQRNKQCKLAKKKKKNQQKQQQHQQHQQQQQQQHNQPQRQRNRPASNQPKPTKQQPSRQPKQGRKGTRTPNSHARNNHG</sequence>
<proteinExistence type="predicted"/>
<feature type="signal peptide" evidence="2">
    <location>
        <begin position="1"/>
        <end position="37"/>
    </location>
</feature>
<evidence type="ECO:0000313" key="3">
    <source>
        <dbReference type="EnsemblMetazoa" id="ADIR001495-PA"/>
    </source>
</evidence>
<dbReference type="AlphaFoldDB" id="A0A182N1I7"/>
<feature type="region of interest" description="Disordered" evidence="1">
    <location>
        <begin position="274"/>
        <end position="343"/>
    </location>
</feature>